<dbReference type="PANTHER" id="PTHR45679:SF5">
    <property type="entry name" value="ER DEGRADATION-ENHANCING ALPHA-MANNOSIDASE-LIKE PROTEIN 1"/>
    <property type="match status" value="1"/>
</dbReference>
<dbReference type="GO" id="GO:0005975">
    <property type="term" value="P:carbohydrate metabolic process"/>
    <property type="evidence" value="ECO:0007669"/>
    <property type="project" value="InterPro"/>
</dbReference>
<gene>
    <name evidence="5" type="ORF">LWI29_009520</name>
</gene>
<dbReference type="InterPro" id="IPR012341">
    <property type="entry name" value="6hp_glycosidase-like_sf"/>
</dbReference>
<dbReference type="AlphaFoldDB" id="A0AA39RYM0"/>
<dbReference type="Proteomes" id="UP001168877">
    <property type="component" value="Unassembled WGS sequence"/>
</dbReference>
<comment type="subcellular location">
    <subcellularLocation>
        <location evidence="1">Endoplasmic reticulum</location>
    </subcellularLocation>
</comment>
<dbReference type="Pfam" id="PF01532">
    <property type="entry name" value="Glyco_hydro_47"/>
    <property type="match status" value="1"/>
</dbReference>
<reference evidence="5" key="2">
    <citation type="submission" date="2023-06" db="EMBL/GenBank/DDBJ databases">
        <authorList>
            <person name="Swenson N.G."/>
            <person name="Wegrzyn J.L."/>
            <person name="Mcevoy S.L."/>
        </authorList>
    </citation>
    <scope>NUCLEOTIDE SEQUENCE</scope>
    <source>
        <strain evidence="5">NS2018</strain>
        <tissue evidence="5">Leaf</tissue>
    </source>
</reference>
<dbReference type="PANTHER" id="PTHR45679">
    <property type="entry name" value="ER DEGRADATION-ENHANCING ALPHA-MANNOSIDASE-LIKE PROTEIN 2"/>
    <property type="match status" value="1"/>
</dbReference>
<evidence type="ECO:0000256" key="2">
    <source>
        <dbReference type="ARBA" id="ARBA00007658"/>
    </source>
</evidence>
<keyword evidence="3" id="KW-0256">Endoplasmic reticulum</keyword>
<keyword evidence="6" id="KW-1185">Reference proteome</keyword>
<dbReference type="SUPFAM" id="SSF48225">
    <property type="entry name" value="Seven-hairpin glycosidases"/>
    <property type="match status" value="1"/>
</dbReference>
<dbReference type="EMBL" id="JAUESC010000382">
    <property type="protein sequence ID" value="KAK0586606.1"/>
    <property type="molecule type" value="Genomic_DNA"/>
</dbReference>
<evidence type="ECO:0000313" key="5">
    <source>
        <dbReference type="EMBL" id="KAK0586606.1"/>
    </source>
</evidence>
<evidence type="ECO:0000256" key="1">
    <source>
        <dbReference type="ARBA" id="ARBA00004240"/>
    </source>
</evidence>
<dbReference type="GO" id="GO:1904380">
    <property type="term" value="P:endoplasmic reticulum mannose trimming"/>
    <property type="evidence" value="ECO:0007669"/>
    <property type="project" value="InterPro"/>
</dbReference>
<evidence type="ECO:0000313" key="6">
    <source>
        <dbReference type="Proteomes" id="UP001168877"/>
    </source>
</evidence>
<protein>
    <submittedName>
        <fullName evidence="5">Uncharacterized protein</fullName>
    </submittedName>
</protein>
<organism evidence="5 6">
    <name type="scientific">Acer saccharum</name>
    <name type="common">Sugar maple</name>
    <dbReference type="NCBI Taxonomy" id="4024"/>
    <lineage>
        <taxon>Eukaryota</taxon>
        <taxon>Viridiplantae</taxon>
        <taxon>Streptophyta</taxon>
        <taxon>Embryophyta</taxon>
        <taxon>Tracheophyta</taxon>
        <taxon>Spermatophyta</taxon>
        <taxon>Magnoliopsida</taxon>
        <taxon>eudicotyledons</taxon>
        <taxon>Gunneridae</taxon>
        <taxon>Pentapetalae</taxon>
        <taxon>rosids</taxon>
        <taxon>malvids</taxon>
        <taxon>Sapindales</taxon>
        <taxon>Sapindaceae</taxon>
        <taxon>Hippocastanoideae</taxon>
        <taxon>Acereae</taxon>
        <taxon>Acer</taxon>
    </lineage>
</organism>
<dbReference type="Gene3D" id="1.50.10.10">
    <property type="match status" value="1"/>
</dbReference>
<keyword evidence="4" id="KW-0325">Glycoprotein</keyword>
<dbReference type="GO" id="GO:0004571">
    <property type="term" value="F:mannosyl-oligosaccharide 1,2-alpha-mannosidase activity"/>
    <property type="evidence" value="ECO:0007669"/>
    <property type="project" value="InterPro"/>
</dbReference>
<reference evidence="5" key="1">
    <citation type="journal article" date="2022" name="Plant J.">
        <title>Strategies of tolerance reflected in two North American maple genomes.</title>
        <authorList>
            <person name="McEvoy S.L."/>
            <person name="Sezen U.U."/>
            <person name="Trouern-Trend A."/>
            <person name="McMahon S.M."/>
            <person name="Schaberg P.G."/>
            <person name="Yang J."/>
            <person name="Wegrzyn J.L."/>
            <person name="Swenson N.G."/>
        </authorList>
    </citation>
    <scope>NUCLEOTIDE SEQUENCE</scope>
    <source>
        <strain evidence="5">NS2018</strain>
    </source>
</reference>
<proteinExistence type="inferred from homology"/>
<comment type="caution">
    <text evidence="5">The sequence shown here is derived from an EMBL/GenBank/DDBJ whole genome shotgun (WGS) entry which is preliminary data.</text>
</comment>
<evidence type="ECO:0000256" key="4">
    <source>
        <dbReference type="ARBA" id="ARBA00023180"/>
    </source>
</evidence>
<dbReference type="GO" id="GO:0044322">
    <property type="term" value="C:endoplasmic reticulum quality control compartment"/>
    <property type="evidence" value="ECO:0007669"/>
    <property type="project" value="GOC"/>
</dbReference>
<name>A0AA39RYM0_ACESA</name>
<dbReference type="InterPro" id="IPR036026">
    <property type="entry name" value="Seven-hairpin_glycosidases"/>
</dbReference>
<comment type="similarity">
    <text evidence="2">Belongs to the glycosyl hydrolase 47 family.</text>
</comment>
<dbReference type="GO" id="GO:0005509">
    <property type="term" value="F:calcium ion binding"/>
    <property type="evidence" value="ECO:0007669"/>
    <property type="project" value="InterPro"/>
</dbReference>
<dbReference type="InterPro" id="IPR001382">
    <property type="entry name" value="Glyco_hydro_47"/>
</dbReference>
<evidence type="ECO:0000256" key="3">
    <source>
        <dbReference type="ARBA" id="ARBA00022824"/>
    </source>
</evidence>
<dbReference type="InterPro" id="IPR044674">
    <property type="entry name" value="EDEM1/2/3"/>
</dbReference>
<sequence>MQNSVDSMEGSRVRLPKQAPQGVCSLNLVGTTLDVTTRQWIGYSSGIGAGVDSFYEYLFKAHDLFGKEDF</sequence>
<dbReference type="GO" id="GO:0016020">
    <property type="term" value="C:membrane"/>
    <property type="evidence" value="ECO:0007669"/>
    <property type="project" value="InterPro"/>
</dbReference>
<accession>A0AA39RYM0</accession>